<organism evidence="1 2">
    <name type="scientific">Liparis tanakae</name>
    <name type="common">Tanaka's snailfish</name>
    <dbReference type="NCBI Taxonomy" id="230148"/>
    <lineage>
        <taxon>Eukaryota</taxon>
        <taxon>Metazoa</taxon>
        <taxon>Chordata</taxon>
        <taxon>Craniata</taxon>
        <taxon>Vertebrata</taxon>
        <taxon>Euteleostomi</taxon>
        <taxon>Actinopterygii</taxon>
        <taxon>Neopterygii</taxon>
        <taxon>Teleostei</taxon>
        <taxon>Neoteleostei</taxon>
        <taxon>Acanthomorphata</taxon>
        <taxon>Eupercaria</taxon>
        <taxon>Perciformes</taxon>
        <taxon>Cottioidei</taxon>
        <taxon>Cottales</taxon>
        <taxon>Liparidae</taxon>
        <taxon>Liparis</taxon>
    </lineage>
</organism>
<sequence length="91" mass="10619">MSAWTRYTQDTLQKAIYDGRGHVAPQDHALTGARRHKPGLLSHSVGTCETKSDDSPVYLNHNLKLLSRDRRRAFRRRIGATRRPQIYEWQF</sequence>
<dbReference type="EMBL" id="SRLO01000127">
    <property type="protein sequence ID" value="TNN73236.1"/>
    <property type="molecule type" value="Genomic_DNA"/>
</dbReference>
<dbReference type="Proteomes" id="UP000314294">
    <property type="component" value="Unassembled WGS sequence"/>
</dbReference>
<reference evidence="1 2" key="1">
    <citation type="submission" date="2019-03" db="EMBL/GenBank/DDBJ databases">
        <title>First draft genome of Liparis tanakae, snailfish: a comprehensive survey of snailfish specific genes.</title>
        <authorList>
            <person name="Kim W."/>
            <person name="Song I."/>
            <person name="Jeong J.-H."/>
            <person name="Kim D."/>
            <person name="Kim S."/>
            <person name="Ryu S."/>
            <person name="Song J.Y."/>
            <person name="Lee S.K."/>
        </authorList>
    </citation>
    <scope>NUCLEOTIDE SEQUENCE [LARGE SCALE GENOMIC DNA]</scope>
    <source>
        <tissue evidence="1">Muscle</tissue>
    </source>
</reference>
<name>A0A4Z2I5A9_9TELE</name>
<dbReference type="AlphaFoldDB" id="A0A4Z2I5A9"/>
<evidence type="ECO:0000313" key="1">
    <source>
        <dbReference type="EMBL" id="TNN73236.1"/>
    </source>
</evidence>
<comment type="caution">
    <text evidence="1">The sequence shown here is derived from an EMBL/GenBank/DDBJ whole genome shotgun (WGS) entry which is preliminary data.</text>
</comment>
<protein>
    <submittedName>
        <fullName evidence="1">Uncharacterized protein</fullName>
    </submittedName>
</protein>
<accession>A0A4Z2I5A9</accession>
<gene>
    <name evidence="1" type="ORF">EYF80_016567</name>
</gene>
<evidence type="ECO:0000313" key="2">
    <source>
        <dbReference type="Proteomes" id="UP000314294"/>
    </source>
</evidence>
<proteinExistence type="predicted"/>
<keyword evidence="2" id="KW-1185">Reference proteome</keyword>